<sequence>MTTPRDPRATASKGAAARLAKWIGLGFGALAALMILAVLILTAANVIGRYFLSAPLRGAEEATGYLVVGMVMLGAAEAYRRGDHIRIDLLSERLGPAGQWWVEQLSHLAVIGFAAVLMWTGWHTVAFSRMFGAYSPGYLQVPLWIPQTALIAGGALLATMAALRLLDDVHRKITHGAPR</sequence>
<keyword evidence="12" id="KW-1185">Reference proteome</keyword>
<evidence type="ECO:0000256" key="3">
    <source>
        <dbReference type="ARBA" id="ARBA00022475"/>
    </source>
</evidence>
<dbReference type="EMBL" id="PZKF01000009">
    <property type="protein sequence ID" value="PTE18211.1"/>
    <property type="molecule type" value="Genomic_DNA"/>
</dbReference>
<evidence type="ECO:0000313" key="12">
    <source>
        <dbReference type="Proteomes" id="UP000241899"/>
    </source>
</evidence>
<keyword evidence="2 9" id="KW-0813">Transport</keyword>
<comment type="caution">
    <text evidence="11">The sequence shown here is derived from an EMBL/GenBank/DDBJ whole genome shotgun (WGS) entry which is preliminary data.</text>
</comment>
<feature type="transmembrane region" description="Helical" evidence="9">
    <location>
        <begin position="142"/>
        <end position="163"/>
    </location>
</feature>
<name>A0A2T4JJX0_9RHOB</name>
<feature type="domain" description="Tripartite ATP-independent periplasmic transporters DctQ component" evidence="10">
    <location>
        <begin position="39"/>
        <end position="169"/>
    </location>
</feature>
<feature type="transmembrane region" description="Helical" evidence="9">
    <location>
        <begin position="100"/>
        <end position="122"/>
    </location>
</feature>
<dbReference type="GO" id="GO:0022857">
    <property type="term" value="F:transmembrane transporter activity"/>
    <property type="evidence" value="ECO:0007669"/>
    <property type="project" value="UniProtKB-UniRule"/>
</dbReference>
<evidence type="ECO:0000256" key="9">
    <source>
        <dbReference type="RuleBase" id="RU369079"/>
    </source>
</evidence>
<comment type="subunit">
    <text evidence="9">The complex comprises the extracytoplasmic solute receptor protein and the two transmembrane proteins.</text>
</comment>
<dbReference type="GO" id="GO:0015740">
    <property type="term" value="P:C4-dicarboxylate transport"/>
    <property type="evidence" value="ECO:0007669"/>
    <property type="project" value="TreeGrafter"/>
</dbReference>
<evidence type="ECO:0000313" key="11">
    <source>
        <dbReference type="EMBL" id="PTE18211.1"/>
    </source>
</evidence>
<keyword evidence="6 9" id="KW-1133">Transmembrane helix</keyword>
<evidence type="ECO:0000256" key="5">
    <source>
        <dbReference type="ARBA" id="ARBA00022692"/>
    </source>
</evidence>
<evidence type="ECO:0000256" key="7">
    <source>
        <dbReference type="ARBA" id="ARBA00023136"/>
    </source>
</evidence>
<evidence type="ECO:0000256" key="8">
    <source>
        <dbReference type="ARBA" id="ARBA00038436"/>
    </source>
</evidence>
<evidence type="ECO:0000256" key="2">
    <source>
        <dbReference type="ARBA" id="ARBA00022448"/>
    </source>
</evidence>
<dbReference type="Pfam" id="PF04290">
    <property type="entry name" value="DctQ"/>
    <property type="match status" value="1"/>
</dbReference>
<dbReference type="Proteomes" id="UP000241899">
    <property type="component" value="Unassembled WGS sequence"/>
</dbReference>
<keyword evidence="3" id="KW-1003">Cell membrane</keyword>
<evidence type="ECO:0000256" key="6">
    <source>
        <dbReference type="ARBA" id="ARBA00022989"/>
    </source>
</evidence>
<accession>A0A2T4JJX0</accession>
<dbReference type="PANTHER" id="PTHR35011">
    <property type="entry name" value="2,3-DIKETO-L-GULONATE TRAP TRANSPORTER SMALL PERMEASE PROTEIN YIAM"/>
    <property type="match status" value="1"/>
</dbReference>
<keyword evidence="4 9" id="KW-0997">Cell inner membrane</keyword>
<reference evidence="11 12" key="1">
    <citation type="submission" date="2018-03" db="EMBL/GenBank/DDBJ databases">
        <title>Rhodobacter veldkampii.</title>
        <authorList>
            <person name="Meyer T.E."/>
            <person name="Miller S."/>
            <person name="Lodha T."/>
            <person name="Gandham S."/>
            <person name="Chintalapati S."/>
            <person name="Chintalapati V.R."/>
        </authorList>
    </citation>
    <scope>NUCLEOTIDE SEQUENCE [LARGE SCALE GENOMIC DNA]</scope>
    <source>
        <strain evidence="11 12">DSM 11550</strain>
    </source>
</reference>
<comment type="similarity">
    <text evidence="8 9">Belongs to the TRAP transporter small permease family.</text>
</comment>
<feature type="transmembrane region" description="Helical" evidence="9">
    <location>
        <begin position="62"/>
        <end position="79"/>
    </location>
</feature>
<evidence type="ECO:0000259" key="10">
    <source>
        <dbReference type="Pfam" id="PF04290"/>
    </source>
</evidence>
<dbReference type="AlphaFoldDB" id="A0A2T4JJX0"/>
<keyword evidence="5 9" id="KW-0812">Transmembrane</keyword>
<feature type="transmembrane region" description="Helical" evidence="9">
    <location>
        <begin position="22"/>
        <end position="42"/>
    </location>
</feature>
<proteinExistence type="inferred from homology"/>
<keyword evidence="7 9" id="KW-0472">Membrane</keyword>
<dbReference type="InterPro" id="IPR055348">
    <property type="entry name" value="DctQ"/>
</dbReference>
<evidence type="ECO:0000256" key="4">
    <source>
        <dbReference type="ARBA" id="ARBA00022519"/>
    </source>
</evidence>
<comment type="function">
    <text evidence="9">Part of the tripartite ATP-independent periplasmic (TRAP) transport system.</text>
</comment>
<gene>
    <name evidence="11" type="ORF">C5F46_05635</name>
</gene>
<dbReference type="InterPro" id="IPR007387">
    <property type="entry name" value="TRAP_DctQ"/>
</dbReference>
<organism evidence="11 12">
    <name type="scientific">Phaeovulum veldkampii DSM 11550</name>
    <dbReference type="NCBI Taxonomy" id="1185920"/>
    <lineage>
        <taxon>Bacteria</taxon>
        <taxon>Pseudomonadati</taxon>
        <taxon>Pseudomonadota</taxon>
        <taxon>Alphaproteobacteria</taxon>
        <taxon>Rhodobacterales</taxon>
        <taxon>Paracoccaceae</taxon>
        <taxon>Phaeovulum</taxon>
    </lineage>
</organism>
<dbReference type="GO" id="GO:0005886">
    <property type="term" value="C:plasma membrane"/>
    <property type="evidence" value="ECO:0007669"/>
    <property type="project" value="UniProtKB-SubCell"/>
</dbReference>
<evidence type="ECO:0000256" key="1">
    <source>
        <dbReference type="ARBA" id="ARBA00004429"/>
    </source>
</evidence>
<comment type="subcellular location">
    <subcellularLocation>
        <location evidence="1 9">Cell inner membrane</location>
        <topology evidence="1 9">Multi-pass membrane protein</topology>
    </subcellularLocation>
</comment>
<dbReference type="PANTHER" id="PTHR35011:SF10">
    <property type="entry name" value="TRAP TRANSPORTER SMALL PERMEASE PROTEIN"/>
    <property type="match status" value="1"/>
</dbReference>
<dbReference type="RefSeq" id="WP_107324386.1">
    <property type="nucleotide sequence ID" value="NZ_NHSP01000047.1"/>
</dbReference>
<protein>
    <recommendedName>
        <fullName evidence="9">TRAP transporter small permease protein</fullName>
    </recommendedName>
</protein>
<dbReference type="OrthoDB" id="4250245at2"/>